<dbReference type="AlphaFoldDB" id="A0AAD8IAB3"/>
<evidence type="ECO:0000256" key="4">
    <source>
        <dbReference type="ARBA" id="ARBA00022692"/>
    </source>
</evidence>
<accession>A0AAD8IAB3</accession>
<dbReference type="PANTHER" id="PTHR31086">
    <property type="entry name" value="ALUMINUM-ACTIVATED MALATE TRANSPORTER 10"/>
    <property type="match status" value="1"/>
</dbReference>
<dbReference type="GO" id="GO:0015743">
    <property type="term" value="P:malate transport"/>
    <property type="evidence" value="ECO:0007669"/>
    <property type="project" value="InterPro"/>
</dbReference>
<protein>
    <submittedName>
        <fullName evidence="10">Uncharacterized protein</fullName>
    </submittedName>
</protein>
<reference evidence="10" key="1">
    <citation type="submission" date="2023-02" db="EMBL/GenBank/DDBJ databases">
        <title>Genome of toxic invasive species Heracleum sosnowskyi carries increased number of genes despite the absence of recent whole-genome duplications.</title>
        <authorList>
            <person name="Schelkunov M."/>
            <person name="Shtratnikova V."/>
            <person name="Makarenko M."/>
            <person name="Klepikova A."/>
            <person name="Omelchenko D."/>
            <person name="Novikova G."/>
            <person name="Obukhova E."/>
            <person name="Bogdanov V."/>
            <person name="Penin A."/>
            <person name="Logacheva M."/>
        </authorList>
    </citation>
    <scope>NUCLEOTIDE SEQUENCE</scope>
    <source>
        <strain evidence="10">Hsosn_3</strain>
        <tissue evidence="10">Leaf</tissue>
    </source>
</reference>
<feature type="transmembrane region" description="Helical" evidence="9">
    <location>
        <begin position="132"/>
        <end position="150"/>
    </location>
</feature>
<comment type="caution">
    <text evidence="10">The sequence shown here is derived from an EMBL/GenBank/DDBJ whole genome shotgun (WGS) entry which is preliminary data.</text>
</comment>
<dbReference type="InterPro" id="IPR020966">
    <property type="entry name" value="ALMT"/>
</dbReference>
<evidence type="ECO:0000256" key="6">
    <source>
        <dbReference type="ARBA" id="ARBA00023065"/>
    </source>
</evidence>
<dbReference type="Proteomes" id="UP001237642">
    <property type="component" value="Unassembled WGS sequence"/>
</dbReference>
<reference evidence="10" key="2">
    <citation type="submission" date="2023-05" db="EMBL/GenBank/DDBJ databases">
        <authorList>
            <person name="Schelkunov M.I."/>
        </authorList>
    </citation>
    <scope>NUCLEOTIDE SEQUENCE</scope>
    <source>
        <strain evidence="10">Hsosn_3</strain>
        <tissue evidence="10">Leaf</tissue>
    </source>
</reference>
<organism evidence="10 11">
    <name type="scientific">Heracleum sosnowskyi</name>
    <dbReference type="NCBI Taxonomy" id="360622"/>
    <lineage>
        <taxon>Eukaryota</taxon>
        <taxon>Viridiplantae</taxon>
        <taxon>Streptophyta</taxon>
        <taxon>Embryophyta</taxon>
        <taxon>Tracheophyta</taxon>
        <taxon>Spermatophyta</taxon>
        <taxon>Magnoliopsida</taxon>
        <taxon>eudicotyledons</taxon>
        <taxon>Gunneridae</taxon>
        <taxon>Pentapetalae</taxon>
        <taxon>asterids</taxon>
        <taxon>campanulids</taxon>
        <taxon>Apiales</taxon>
        <taxon>Apiaceae</taxon>
        <taxon>Apioideae</taxon>
        <taxon>apioid superclade</taxon>
        <taxon>Tordylieae</taxon>
        <taxon>Tordyliinae</taxon>
        <taxon>Heracleum</taxon>
    </lineage>
</organism>
<keyword evidence="3" id="KW-0813">Transport</keyword>
<feature type="transmembrane region" description="Helical" evidence="9">
    <location>
        <begin position="215"/>
        <end position="234"/>
    </location>
</feature>
<dbReference type="GO" id="GO:0016020">
    <property type="term" value="C:membrane"/>
    <property type="evidence" value="ECO:0007669"/>
    <property type="project" value="UniProtKB-SubCell"/>
</dbReference>
<evidence type="ECO:0000256" key="8">
    <source>
        <dbReference type="ARBA" id="ARBA00023303"/>
    </source>
</evidence>
<comment type="similarity">
    <text evidence="2">Belongs to the aromatic acid exporter (TC 2.A.85) family.</text>
</comment>
<evidence type="ECO:0000256" key="2">
    <source>
        <dbReference type="ARBA" id="ARBA00007079"/>
    </source>
</evidence>
<comment type="subcellular location">
    <subcellularLocation>
        <location evidence="1">Membrane</location>
        <topology evidence="1">Multi-pass membrane protein</topology>
    </subcellularLocation>
</comment>
<dbReference type="GO" id="GO:0034220">
    <property type="term" value="P:monoatomic ion transmembrane transport"/>
    <property type="evidence" value="ECO:0007669"/>
    <property type="project" value="UniProtKB-KW"/>
</dbReference>
<evidence type="ECO:0000256" key="9">
    <source>
        <dbReference type="SAM" id="Phobius"/>
    </source>
</evidence>
<evidence type="ECO:0000256" key="7">
    <source>
        <dbReference type="ARBA" id="ARBA00023136"/>
    </source>
</evidence>
<keyword evidence="4 9" id="KW-0812">Transmembrane</keyword>
<evidence type="ECO:0000256" key="1">
    <source>
        <dbReference type="ARBA" id="ARBA00004141"/>
    </source>
</evidence>
<keyword evidence="7 9" id="KW-0472">Membrane</keyword>
<evidence type="ECO:0000313" key="10">
    <source>
        <dbReference type="EMBL" id="KAK1381371.1"/>
    </source>
</evidence>
<evidence type="ECO:0000256" key="3">
    <source>
        <dbReference type="ARBA" id="ARBA00022448"/>
    </source>
</evidence>
<name>A0AAD8IAB3_9APIA</name>
<gene>
    <name evidence="10" type="ORF">POM88_028115</name>
</gene>
<sequence>MSIPCNVFIGGATAVLICIVIFSAWVVDDLHKQLATNMEKLATFLQGFGDEFFQISESEITEDKKASLQAYKSVPNSKGTEETLLPALIQFGNARKFCKMGTKARSVQVSTSTVQENAVSGKTQMAFTTKQMSLIVATFGVLSFIFGVIAENKMVLFYYSTVAENNGKTSMASTVGISSDFPYVKIVSAESIINLSESTKCAQIVKASYSNLPEILLLRLYILTFFSYAHAGVAQYMKTEWRVVAIFNLILFVFLDSC</sequence>
<feature type="transmembrane region" description="Helical" evidence="9">
    <location>
        <begin position="6"/>
        <end position="27"/>
    </location>
</feature>
<keyword evidence="8" id="KW-0407">Ion channel</keyword>
<evidence type="ECO:0000256" key="5">
    <source>
        <dbReference type="ARBA" id="ARBA00022989"/>
    </source>
</evidence>
<keyword evidence="6" id="KW-0406">Ion transport</keyword>
<keyword evidence="11" id="KW-1185">Reference proteome</keyword>
<keyword evidence="5 9" id="KW-1133">Transmembrane helix</keyword>
<proteinExistence type="inferred from homology"/>
<evidence type="ECO:0000313" key="11">
    <source>
        <dbReference type="Proteomes" id="UP001237642"/>
    </source>
</evidence>
<dbReference type="EMBL" id="JAUIZM010000006">
    <property type="protein sequence ID" value="KAK1381371.1"/>
    <property type="molecule type" value="Genomic_DNA"/>
</dbReference>
<dbReference type="Pfam" id="PF11744">
    <property type="entry name" value="ALMT"/>
    <property type="match status" value="1"/>
</dbReference>